<proteinExistence type="predicted"/>
<dbReference type="RefSeq" id="WP_012122987.1">
    <property type="nucleotide sequence ID" value="NC_009776.1"/>
</dbReference>
<dbReference type="Pfam" id="PF04894">
    <property type="entry name" value="Nre_N"/>
    <property type="match status" value="1"/>
</dbReference>
<dbReference type="PhylomeDB" id="A8AAS1"/>
<dbReference type="GO" id="GO:0006281">
    <property type="term" value="P:DNA repair"/>
    <property type="evidence" value="ECO:0007669"/>
    <property type="project" value="InterPro"/>
</dbReference>
<dbReference type="PANTHER" id="PTHR38136:SF2">
    <property type="entry name" value="DNA REPAIR PROTEIN"/>
    <property type="match status" value="1"/>
</dbReference>
<dbReference type="InterPro" id="IPR006978">
    <property type="entry name" value="Nre_N"/>
</dbReference>
<dbReference type="Pfam" id="PF04895">
    <property type="entry name" value="Nre_C"/>
    <property type="match status" value="1"/>
</dbReference>
<dbReference type="PANTHER" id="PTHR38136">
    <property type="entry name" value="DNA REPAIR PROTEIN"/>
    <property type="match status" value="1"/>
</dbReference>
<dbReference type="STRING" id="453591.Igni_0841"/>
<dbReference type="EMBL" id="CP000816">
    <property type="protein sequence ID" value="ABU82023.1"/>
    <property type="molecule type" value="Genomic_DNA"/>
</dbReference>
<gene>
    <name evidence="3" type="ordered locus">Igni_0841</name>
</gene>
<dbReference type="KEGG" id="iho:Igni_0841"/>
<dbReference type="InterPro" id="IPR033167">
    <property type="entry name" value="Nre"/>
</dbReference>
<evidence type="ECO:0000259" key="2">
    <source>
        <dbReference type="Pfam" id="PF04895"/>
    </source>
</evidence>
<dbReference type="InterPro" id="IPR006979">
    <property type="entry name" value="Nre_C"/>
</dbReference>
<evidence type="ECO:0000313" key="4">
    <source>
        <dbReference type="Proteomes" id="UP000000262"/>
    </source>
</evidence>
<accession>A8AAS1</accession>
<feature type="domain" description="Archaeal Nre N-terminal" evidence="1">
    <location>
        <begin position="18"/>
        <end position="281"/>
    </location>
</feature>
<keyword evidence="4" id="KW-1185">Reference proteome</keyword>
<dbReference type="Proteomes" id="UP000000262">
    <property type="component" value="Chromosome"/>
</dbReference>
<evidence type="ECO:0000313" key="3">
    <source>
        <dbReference type="EMBL" id="ABU82023.1"/>
    </source>
</evidence>
<name>A8AAS1_IGNH4</name>
<evidence type="ECO:0008006" key="5">
    <source>
        <dbReference type="Google" id="ProtNLM"/>
    </source>
</evidence>
<reference evidence="3 4" key="1">
    <citation type="journal article" date="2008" name="Genome Biol.">
        <title>A genomic analysis of the archaeal system Ignicoccus hospitalis-Nanoarchaeum equitans.</title>
        <authorList>
            <person name="Podar M."/>
            <person name="Anderson I."/>
            <person name="Makarova K.S."/>
            <person name="Elkins J.G."/>
            <person name="Ivanova N."/>
            <person name="Wall M.A."/>
            <person name="Lykidis A."/>
            <person name="Mavromatis K."/>
            <person name="Sun H."/>
            <person name="Hudson M.E."/>
            <person name="Chen W."/>
            <person name="Deciu C."/>
            <person name="Hutchison D."/>
            <person name="Eads J.R."/>
            <person name="Anderson A."/>
            <person name="Fernandes F."/>
            <person name="Szeto E."/>
            <person name="Lapidus A."/>
            <person name="Kyrpides N.C."/>
            <person name="Saier M.H.Jr."/>
            <person name="Richardson P.M."/>
            <person name="Rachel R."/>
            <person name="Huber H."/>
            <person name="Eisen J.A."/>
            <person name="Koonin E.V."/>
            <person name="Keller M."/>
            <person name="Stetter K.O."/>
        </authorList>
    </citation>
    <scope>NUCLEOTIDE SEQUENCE [LARGE SCALE GENOMIC DNA]</scope>
    <source>
        <strain evidence="4">KIN4/I / DSM 18386 / JCM 14125</strain>
    </source>
</reference>
<dbReference type="HOGENOM" id="CLU_039703_0_0_2"/>
<sequence length="401" mass="44548">MKRVPPEVCARCKGYRRLCGARRCPILERVRSFYSAGWDSRRPEGPTPPSPLVGEAGYPKVPVSLGISPYGDPTVRDSPELWARGGFDLEAVAKLRMEMIFPFKKFDARRPEELLKGDLLWGAVSERPVDAEAKALGRPLPPSLDGILAPVGASVRAEEIKVIDNPKVDPLLERRSSEGLKAEEAVKELFRKGRSIYLIQKAFSVGMFGVKKRLVPTRWAITAVDVAVAKAIKEDMKGLPWVGGPKVGVYSHYGNVYKVLLVPGPPIVEMVEVWEPRSLWTPKEVTIYNYEGPTARSKALDPDDGGFHALKVGVLKALKERGVSATALVIRRVTPDYYLPLGAWQVREGSYMATLKALDSGDMSLKEALERLQDEKVVMFKSLRQRSLSEYTLPAARRPRT</sequence>
<protein>
    <recommendedName>
        <fullName evidence="5">DNA repair protein</fullName>
    </recommendedName>
</protein>
<dbReference type="OrthoDB" id="6609at2157"/>
<organism evidence="3 4">
    <name type="scientific">Ignicoccus hospitalis (strain KIN4/I / DSM 18386 / JCM 14125)</name>
    <dbReference type="NCBI Taxonomy" id="453591"/>
    <lineage>
        <taxon>Archaea</taxon>
        <taxon>Thermoproteota</taxon>
        <taxon>Thermoprotei</taxon>
        <taxon>Desulfurococcales</taxon>
        <taxon>Desulfurococcaceae</taxon>
        <taxon>Ignicoccus</taxon>
    </lineage>
</organism>
<evidence type="ECO:0000259" key="1">
    <source>
        <dbReference type="Pfam" id="PF04894"/>
    </source>
</evidence>
<dbReference type="GeneID" id="5563067"/>
<dbReference type="eggNOG" id="arCOG04269">
    <property type="taxonomic scope" value="Archaea"/>
</dbReference>
<feature type="domain" description="Archaeal Nre C-terminal" evidence="2">
    <location>
        <begin position="303"/>
        <end position="385"/>
    </location>
</feature>
<dbReference type="AlphaFoldDB" id="A8AAS1"/>